<protein>
    <submittedName>
        <fullName evidence="1">Uncharacterized protein</fullName>
    </submittedName>
</protein>
<organism evidence="1 2">
    <name type="scientific">Armillaria ostoyae</name>
    <name type="common">Armillaria root rot fungus</name>
    <dbReference type="NCBI Taxonomy" id="47428"/>
    <lineage>
        <taxon>Eukaryota</taxon>
        <taxon>Fungi</taxon>
        <taxon>Dikarya</taxon>
        <taxon>Basidiomycota</taxon>
        <taxon>Agaricomycotina</taxon>
        <taxon>Agaricomycetes</taxon>
        <taxon>Agaricomycetidae</taxon>
        <taxon>Agaricales</taxon>
        <taxon>Marasmiineae</taxon>
        <taxon>Physalacriaceae</taxon>
        <taxon>Armillaria</taxon>
    </lineage>
</organism>
<dbReference type="AlphaFoldDB" id="A0A284QL55"/>
<name>A0A284QL55_ARMOS</name>
<sequence length="66" mass="7383">MMKHVDVYKYNSLSFALLLRTLTCEEQRTAWLLALIAARSDQAWSAALIQEKPNVVTTPGTPFSAN</sequence>
<accession>A0A284QL55</accession>
<dbReference type="EMBL" id="FUEG01000001">
    <property type="protein sequence ID" value="SJK97188.1"/>
    <property type="molecule type" value="Genomic_DNA"/>
</dbReference>
<evidence type="ECO:0000313" key="1">
    <source>
        <dbReference type="EMBL" id="SJK97188.1"/>
    </source>
</evidence>
<reference evidence="2" key="1">
    <citation type="journal article" date="2017" name="Nat. Ecol. Evol.">
        <title>Genome expansion and lineage-specific genetic innovations in the forest pathogenic fungi Armillaria.</title>
        <authorList>
            <person name="Sipos G."/>
            <person name="Prasanna A.N."/>
            <person name="Walter M.C."/>
            <person name="O'Connor E."/>
            <person name="Balint B."/>
            <person name="Krizsan K."/>
            <person name="Kiss B."/>
            <person name="Hess J."/>
            <person name="Varga T."/>
            <person name="Slot J."/>
            <person name="Riley R."/>
            <person name="Boka B."/>
            <person name="Rigling D."/>
            <person name="Barry K."/>
            <person name="Lee J."/>
            <person name="Mihaltcheva S."/>
            <person name="LaButti K."/>
            <person name="Lipzen A."/>
            <person name="Waldron R."/>
            <person name="Moloney N.M."/>
            <person name="Sperisen C."/>
            <person name="Kredics L."/>
            <person name="Vagvoelgyi C."/>
            <person name="Patrignani A."/>
            <person name="Fitzpatrick D."/>
            <person name="Nagy I."/>
            <person name="Doyle S."/>
            <person name="Anderson J.B."/>
            <person name="Grigoriev I.V."/>
            <person name="Gueldener U."/>
            <person name="Muensterkoetter M."/>
            <person name="Nagy L.G."/>
        </authorList>
    </citation>
    <scope>NUCLEOTIDE SEQUENCE [LARGE SCALE GENOMIC DNA]</scope>
    <source>
        <strain evidence="2">C18/9</strain>
    </source>
</reference>
<proteinExistence type="predicted"/>
<dbReference type="Proteomes" id="UP000219338">
    <property type="component" value="Unassembled WGS sequence"/>
</dbReference>
<keyword evidence="2" id="KW-1185">Reference proteome</keyword>
<gene>
    <name evidence="1" type="ORF">ARMOST_00439</name>
</gene>
<evidence type="ECO:0000313" key="2">
    <source>
        <dbReference type="Proteomes" id="UP000219338"/>
    </source>
</evidence>